<dbReference type="SUPFAM" id="SSF81464">
    <property type="entry name" value="Cytochrome c oxidase subunit II-like, transmembrane region"/>
    <property type="match status" value="1"/>
</dbReference>
<dbReference type="InterPro" id="IPR006333">
    <property type="entry name" value="Cyt_o_ubiquinol_oxidase_su2"/>
</dbReference>
<dbReference type="InterPro" id="IPR036257">
    <property type="entry name" value="Cyt_c_oxidase_su2_TM_sf"/>
</dbReference>
<dbReference type="Proteomes" id="UP001157914">
    <property type="component" value="Unassembled WGS sequence"/>
</dbReference>
<dbReference type="PROSITE" id="PS50999">
    <property type="entry name" value="COX2_TM"/>
    <property type="match status" value="1"/>
</dbReference>
<evidence type="ECO:0000256" key="9">
    <source>
        <dbReference type="ARBA" id="ARBA00022989"/>
    </source>
</evidence>
<evidence type="ECO:0000256" key="8">
    <source>
        <dbReference type="ARBA" id="ARBA00022982"/>
    </source>
</evidence>
<evidence type="ECO:0000313" key="19">
    <source>
        <dbReference type="Proteomes" id="UP001157914"/>
    </source>
</evidence>
<evidence type="ECO:0000256" key="5">
    <source>
        <dbReference type="ARBA" id="ARBA00022660"/>
    </source>
</evidence>
<reference evidence="18 19" key="1">
    <citation type="submission" date="2017-05" db="EMBL/GenBank/DDBJ databases">
        <authorList>
            <person name="Varghese N."/>
            <person name="Submissions S."/>
        </authorList>
    </citation>
    <scope>NUCLEOTIDE SEQUENCE [LARGE SCALE GENOMIC DNA]</scope>
    <source>
        <strain evidence="18 19">DSM 15949</strain>
    </source>
</reference>
<protein>
    <recommendedName>
        <fullName evidence="14">Ubiquinol oxidase subunit 2</fullName>
    </recommendedName>
</protein>
<comment type="similarity">
    <text evidence="2 14">Belongs to the cytochrome c oxidase subunit 2 family.</text>
</comment>
<keyword evidence="3 14" id="KW-0813">Transport</keyword>
<evidence type="ECO:0000313" key="18">
    <source>
        <dbReference type="EMBL" id="SMP02211.1"/>
    </source>
</evidence>
<evidence type="ECO:0000256" key="14">
    <source>
        <dbReference type="PIRNR" id="PIRNR000292"/>
    </source>
</evidence>
<dbReference type="SUPFAM" id="SSF49503">
    <property type="entry name" value="Cupredoxins"/>
    <property type="match status" value="1"/>
</dbReference>
<evidence type="ECO:0000256" key="1">
    <source>
        <dbReference type="ARBA" id="ARBA00004651"/>
    </source>
</evidence>
<feature type="transmembrane region" description="Helical" evidence="15">
    <location>
        <begin position="20"/>
        <end position="41"/>
    </location>
</feature>
<keyword evidence="9 15" id="KW-1133">Transmembrane helix</keyword>
<feature type="transmembrane region" description="Helical" evidence="15">
    <location>
        <begin position="53"/>
        <end position="80"/>
    </location>
</feature>
<feature type="transmembrane region" description="Helical" evidence="15">
    <location>
        <begin position="100"/>
        <end position="119"/>
    </location>
</feature>
<keyword evidence="12" id="KW-0564">Palmitate</keyword>
<evidence type="ECO:0000259" key="17">
    <source>
        <dbReference type="PROSITE" id="PS50999"/>
    </source>
</evidence>
<dbReference type="EMBL" id="FXTT01000001">
    <property type="protein sequence ID" value="SMP02211.1"/>
    <property type="molecule type" value="Genomic_DNA"/>
</dbReference>
<keyword evidence="10 14" id="KW-0560">Oxidoreductase</keyword>
<feature type="domain" description="Cytochrome oxidase subunit II copper A binding" evidence="16">
    <location>
        <begin position="134"/>
        <end position="246"/>
    </location>
</feature>
<keyword evidence="5 14" id="KW-0679">Respiratory chain</keyword>
<dbReference type="CDD" id="cd04212">
    <property type="entry name" value="CuRO_UO_II"/>
    <property type="match status" value="1"/>
</dbReference>
<dbReference type="PANTHER" id="PTHR22888:SF18">
    <property type="entry name" value="CYTOCHROME BO(3) UBIQUINOL OXIDASE SUBUNIT 2"/>
    <property type="match status" value="1"/>
</dbReference>
<evidence type="ECO:0000256" key="10">
    <source>
        <dbReference type="ARBA" id="ARBA00023002"/>
    </source>
</evidence>
<gene>
    <name evidence="18" type="ORF">SAMN06265374_0435</name>
</gene>
<dbReference type="Gene3D" id="1.10.287.90">
    <property type="match status" value="1"/>
</dbReference>
<dbReference type="RefSeq" id="WP_155191193.1">
    <property type="nucleotide sequence ID" value="NZ_BAAAEA010000001.1"/>
</dbReference>
<keyword evidence="7" id="KW-0732">Signal</keyword>
<dbReference type="InterPro" id="IPR011759">
    <property type="entry name" value="Cyt_c_oxidase_su2_TM_dom"/>
</dbReference>
<proteinExistence type="inferred from homology"/>
<evidence type="ECO:0000259" key="16">
    <source>
        <dbReference type="PROSITE" id="PS50857"/>
    </source>
</evidence>
<evidence type="ECO:0000256" key="13">
    <source>
        <dbReference type="ARBA" id="ARBA00023288"/>
    </source>
</evidence>
<sequence>MIETHPMHGLRLAGQAVKAFAAVIAVMLLQGCSMSEAPILFPKGPVGQAQLDLLLTAFWLMMIVAIPAIVLTLFFAFRYRSGQDTSAYDPDWGGSWKIETVVWLVPAAIIVVLGTLVWTSTHKLDPYKSLASDETAFKVQAIALDWKWLFLYPELGTASVNELAFPQDRPLSVEITSDTVMNSFMIPALGGQIYAMAGMRTELNLIADEPGVFAGRNTMFSGDGFPDQHFKAHAMTSDDFEVWKTKVGGASAALDAKTYLDLRKQSVANPVAYYSAYEPELFDLLLRKYAPITGPLESEAAELICRGGA</sequence>
<dbReference type="Pfam" id="PF06481">
    <property type="entry name" value="COX_ARM"/>
    <property type="match status" value="1"/>
</dbReference>
<dbReference type="Gene3D" id="2.60.40.420">
    <property type="entry name" value="Cupredoxins - blue copper proteins"/>
    <property type="match status" value="1"/>
</dbReference>
<evidence type="ECO:0000256" key="7">
    <source>
        <dbReference type="ARBA" id="ARBA00022729"/>
    </source>
</evidence>
<keyword evidence="6 15" id="KW-0812">Transmembrane</keyword>
<accession>A0ABY1N840</accession>
<keyword evidence="4 14" id="KW-1003">Cell membrane</keyword>
<evidence type="ECO:0000256" key="12">
    <source>
        <dbReference type="ARBA" id="ARBA00023139"/>
    </source>
</evidence>
<evidence type="ECO:0000256" key="3">
    <source>
        <dbReference type="ARBA" id="ARBA00022448"/>
    </source>
</evidence>
<dbReference type="Pfam" id="PF00116">
    <property type="entry name" value="COX2"/>
    <property type="match status" value="1"/>
</dbReference>
<keyword evidence="19" id="KW-1185">Reference proteome</keyword>
<name>A0ABY1N840_9HYPH</name>
<feature type="domain" description="Cytochrome oxidase subunit II transmembrane region profile" evidence="17">
    <location>
        <begin position="33"/>
        <end position="128"/>
    </location>
</feature>
<dbReference type="PIRSF" id="PIRSF000292">
    <property type="entry name" value="Ubi_od_II"/>
    <property type="match status" value="1"/>
</dbReference>
<keyword evidence="8 14" id="KW-0249">Electron transport</keyword>
<evidence type="ECO:0000256" key="15">
    <source>
        <dbReference type="SAM" id="Phobius"/>
    </source>
</evidence>
<keyword evidence="13" id="KW-0449">Lipoprotein</keyword>
<dbReference type="InterPro" id="IPR034227">
    <property type="entry name" value="CuRO_UO_II"/>
</dbReference>
<dbReference type="PANTHER" id="PTHR22888">
    <property type="entry name" value="CYTOCHROME C OXIDASE, SUBUNIT II"/>
    <property type="match status" value="1"/>
</dbReference>
<dbReference type="InterPro" id="IPR002429">
    <property type="entry name" value="CcO_II-like_C"/>
</dbReference>
<evidence type="ECO:0000256" key="6">
    <source>
        <dbReference type="ARBA" id="ARBA00022692"/>
    </source>
</evidence>
<dbReference type="InterPro" id="IPR045187">
    <property type="entry name" value="CcO_II"/>
</dbReference>
<evidence type="ECO:0000256" key="4">
    <source>
        <dbReference type="ARBA" id="ARBA00022475"/>
    </source>
</evidence>
<dbReference type="InterPro" id="IPR010514">
    <property type="entry name" value="COX_ARM"/>
</dbReference>
<keyword evidence="11 14" id="KW-0472">Membrane</keyword>
<dbReference type="PROSITE" id="PS50857">
    <property type="entry name" value="COX2_CUA"/>
    <property type="match status" value="1"/>
</dbReference>
<comment type="subcellular location">
    <subcellularLocation>
        <location evidence="1">Cell membrane</location>
        <topology evidence="1">Multi-pass membrane protein</topology>
    </subcellularLocation>
</comment>
<dbReference type="InterPro" id="IPR008972">
    <property type="entry name" value="Cupredoxin"/>
</dbReference>
<dbReference type="NCBIfam" id="TIGR01433">
    <property type="entry name" value="CyoA"/>
    <property type="match status" value="1"/>
</dbReference>
<evidence type="ECO:0000256" key="11">
    <source>
        <dbReference type="ARBA" id="ARBA00023136"/>
    </source>
</evidence>
<organism evidence="18 19">
    <name type="scientific">Roseibium denhamense</name>
    <dbReference type="NCBI Taxonomy" id="76305"/>
    <lineage>
        <taxon>Bacteria</taxon>
        <taxon>Pseudomonadati</taxon>
        <taxon>Pseudomonadota</taxon>
        <taxon>Alphaproteobacteria</taxon>
        <taxon>Hyphomicrobiales</taxon>
        <taxon>Stappiaceae</taxon>
        <taxon>Roseibium</taxon>
    </lineage>
</organism>
<evidence type="ECO:0000256" key="2">
    <source>
        <dbReference type="ARBA" id="ARBA00007866"/>
    </source>
</evidence>
<comment type="caution">
    <text evidence="18">The sequence shown here is derived from an EMBL/GenBank/DDBJ whole genome shotgun (WGS) entry which is preliminary data.</text>
</comment>